<dbReference type="NCBIfam" id="NF006688">
    <property type="entry name" value="PRK09236.1"/>
    <property type="match status" value="1"/>
</dbReference>
<dbReference type="PATRIC" id="fig|1445510.3.peg.4197"/>
<dbReference type="InterPro" id="IPR032466">
    <property type="entry name" value="Metal_Hydrolase"/>
</dbReference>
<evidence type="ECO:0000256" key="5">
    <source>
        <dbReference type="ARBA" id="ARBA00022801"/>
    </source>
</evidence>
<dbReference type="Gene3D" id="2.30.40.10">
    <property type="entry name" value="Urease, subunit C, domain 1"/>
    <property type="match status" value="1"/>
</dbReference>
<dbReference type="GO" id="GO:0006145">
    <property type="term" value="P:purine nucleobase catabolic process"/>
    <property type="evidence" value="ECO:0007669"/>
    <property type="project" value="TreeGrafter"/>
</dbReference>
<dbReference type="GO" id="GO:0005737">
    <property type="term" value="C:cytoplasm"/>
    <property type="evidence" value="ECO:0007669"/>
    <property type="project" value="TreeGrafter"/>
</dbReference>
<dbReference type="GO" id="GO:0046872">
    <property type="term" value="F:metal ion binding"/>
    <property type="evidence" value="ECO:0007669"/>
    <property type="project" value="UniProtKB-KW"/>
</dbReference>
<dbReference type="InterPro" id="IPR050138">
    <property type="entry name" value="DHOase/Allantoinase_Hydrolase"/>
</dbReference>
<comment type="cofactor">
    <cofactor evidence="1">
        <name>Zn(2+)</name>
        <dbReference type="ChEBI" id="CHEBI:29105"/>
    </cofactor>
</comment>
<evidence type="ECO:0000313" key="7">
    <source>
        <dbReference type="EMBL" id="AJQ96263.1"/>
    </source>
</evidence>
<keyword evidence="4" id="KW-0479">Metal-binding</keyword>
<keyword evidence="8" id="KW-1185">Reference proteome</keyword>
<sequence length="444" mass="49284">MTDLLIVNANVVSDGEIRQLDVAIEDGRISQLGKDLSALTSKRVVDAAGLTLMPGMIDDQVHFREPGLTHKGEIATESRAAVAGGITSYMEMPNVNPLTIDEAALEDKYQRAAQKSLANFSFYLGASNDNLEVIKRLDPKAACGVKVFMGASTGNMLVDDPIILENIFASSPILIATHCEDTPTITANENRYRGMYGDNVPMSFHPLIRSEEACYMSSSMAIALARKHDSRLHVLHLTTEKELAQFAAGDHRDKRITAEACVHHLFFSDQDYDSKGALIKCNPAVKQESDRLAILKAIQEDRIDIIATDHAPHTWEEKQNSYFKAPSGLPLVQDALLSLLEHYHRGVLSLEQIVKKTSHAVADCFDIVDRGYVREGYWADLVLVDLNKPTRRQHADALSKCGWTPFDGYEFRSAIHTTLVNGEMMFENGVIVSENKGQRLLFNR</sequence>
<dbReference type="SUPFAM" id="SSF51556">
    <property type="entry name" value="Metallo-dependent hydrolases"/>
    <property type="match status" value="1"/>
</dbReference>
<dbReference type="SUPFAM" id="SSF51338">
    <property type="entry name" value="Composite domain of metallo-dependent hydrolases"/>
    <property type="match status" value="1"/>
</dbReference>
<feature type="domain" description="Amidohydrolase-related" evidence="6">
    <location>
        <begin position="51"/>
        <end position="424"/>
    </location>
</feature>
<dbReference type="InterPro" id="IPR006680">
    <property type="entry name" value="Amidohydro-rel"/>
</dbReference>
<dbReference type="OrthoDB" id="5687299at2"/>
<evidence type="ECO:0000256" key="1">
    <source>
        <dbReference type="ARBA" id="ARBA00001947"/>
    </source>
</evidence>
<comment type="similarity">
    <text evidence="3">Belongs to the metallo-dependent hydrolases superfamily. DHOase family. Class I DHOase subfamily.</text>
</comment>
<dbReference type="EMBL" id="CP007142">
    <property type="protein sequence ID" value="AJQ96263.1"/>
    <property type="molecule type" value="Genomic_DNA"/>
</dbReference>
<dbReference type="EC" id="3.5.2.3" evidence="7"/>
<gene>
    <name evidence="7" type="ORF">YC6258_04229</name>
</gene>
<evidence type="ECO:0000256" key="3">
    <source>
        <dbReference type="ARBA" id="ARBA00010286"/>
    </source>
</evidence>
<dbReference type="PANTHER" id="PTHR43668">
    <property type="entry name" value="ALLANTOINASE"/>
    <property type="match status" value="1"/>
</dbReference>
<dbReference type="Proteomes" id="UP000032266">
    <property type="component" value="Chromosome"/>
</dbReference>
<evidence type="ECO:0000313" key="8">
    <source>
        <dbReference type="Proteomes" id="UP000032266"/>
    </source>
</evidence>
<evidence type="ECO:0000256" key="4">
    <source>
        <dbReference type="ARBA" id="ARBA00022723"/>
    </source>
</evidence>
<dbReference type="InterPro" id="IPR011059">
    <property type="entry name" value="Metal-dep_hydrolase_composite"/>
</dbReference>
<evidence type="ECO:0000256" key="2">
    <source>
        <dbReference type="ARBA" id="ARBA00002368"/>
    </source>
</evidence>
<organism evidence="7 8">
    <name type="scientific">Gynuella sunshinyii YC6258</name>
    <dbReference type="NCBI Taxonomy" id="1445510"/>
    <lineage>
        <taxon>Bacteria</taxon>
        <taxon>Pseudomonadati</taxon>
        <taxon>Pseudomonadota</taxon>
        <taxon>Gammaproteobacteria</taxon>
        <taxon>Oceanospirillales</taxon>
        <taxon>Saccharospirillaceae</taxon>
        <taxon>Gynuella</taxon>
    </lineage>
</organism>
<dbReference type="STRING" id="1445510.YC6258_04229"/>
<dbReference type="Pfam" id="PF01979">
    <property type="entry name" value="Amidohydro_1"/>
    <property type="match status" value="1"/>
</dbReference>
<name>A0A0C5VSI3_9GAMM</name>
<accession>A0A0C5VSI3</accession>
<dbReference type="GO" id="GO:0004151">
    <property type="term" value="F:dihydroorotase activity"/>
    <property type="evidence" value="ECO:0007669"/>
    <property type="project" value="UniProtKB-EC"/>
</dbReference>
<dbReference type="KEGG" id="gsn:YC6258_04229"/>
<proteinExistence type="inferred from homology"/>
<dbReference type="RefSeq" id="WP_044620207.1">
    <property type="nucleotide sequence ID" value="NZ_CP007142.1"/>
</dbReference>
<dbReference type="InterPro" id="IPR002195">
    <property type="entry name" value="Dihydroorotase_CS"/>
</dbReference>
<dbReference type="Gene3D" id="3.20.20.140">
    <property type="entry name" value="Metal-dependent hydrolases"/>
    <property type="match status" value="1"/>
</dbReference>
<dbReference type="AlphaFoldDB" id="A0A0C5VSI3"/>
<dbReference type="PROSITE" id="PS00483">
    <property type="entry name" value="DIHYDROOROTASE_2"/>
    <property type="match status" value="1"/>
</dbReference>
<comment type="function">
    <text evidence="2">Catalyzes the reversible cyclization of carbamoyl aspartate to dihydroorotate.</text>
</comment>
<dbReference type="CDD" id="cd01318">
    <property type="entry name" value="DHOase_IIb"/>
    <property type="match status" value="1"/>
</dbReference>
<protein>
    <submittedName>
        <fullName evidence="7">Dihydroorotase and related cyclic amidohydrolase</fullName>
        <ecNumber evidence="7">3.5.2.3</ecNumber>
    </submittedName>
</protein>
<keyword evidence="5 7" id="KW-0378">Hydrolase</keyword>
<evidence type="ECO:0000259" key="6">
    <source>
        <dbReference type="Pfam" id="PF01979"/>
    </source>
</evidence>
<dbReference type="GO" id="GO:0004038">
    <property type="term" value="F:allantoinase activity"/>
    <property type="evidence" value="ECO:0007669"/>
    <property type="project" value="TreeGrafter"/>
</dbReference>
<reference evidence="7 8" key="1">
    <citation type="submission" date="2014-01" db="EMBL/GenBank/DDBJ databases">
        <title>Full genme sequencing of cellulolytic bacterium Gynuella sunshinyii YC6258T gen. nov., sp. nov.</title>
        <authorList>
            <person name="Khan H."/>
            <person name="Chung E.J."/>
            <person name="Chung Y.R."/>
        </authorList>
    </citation>
    <scope>NUCLEOTIDE SEQUENCE [LARGE SCALE GENOMIC DNA]</scope>
    <source>
        <strain evidence="7 8">YC6258</strain>
    </source>
</reference>
<dbReference type="PANTHER" id="PTHR43668:SF4">
    <property type="entry name" value="ALLANTOINASE"/>
    <property type="match status" value="1"/>
</dbReference>
<dbReference type="HOGENOM" id="CLU_015572_1_1_6"/>